<dbReference type="GO" id="GO:0061630">
    <property type="term" value="F:ubiquitin protein ligase activity"/>
    <property type="evidence" value="ECO:0007669"/>
    <property type="project" value="UniProtKB-EC"/>
</dbReference>
<dbReference type="InterPro" id="IPR001841">
    <property type="entry name" value="Znf_RING"/>
</dbReference>
<keyword evidence="13" id="KW-0539">Nucleus</keyword>
<evidence type="ECO:0000256" key="6">
    <source>
        <dbReference type="ARBA" id="ARBA00012483"/>
    </source>
</evidence>
<sequence length="853" mass="94486">MSEPKEMEKNIALNRSACGVSKIPSEPKKDNGRGNGNGQSFHKKRESSLSKAGPDAGVQRKSNPQRSRGFTDKRPRSSKDGSWTGRRDEVTKSQRAEFGSALSGGPKKMNLNHLINFTMAPRESSMDNRGPGGWRGRNKWAHRYPKYNKEQFLQANCQFVVKAANDYTLQCVDSDKLVEWDLIEQVRILSPEVPSCPICLYPPTAAKITRCGHIYCWTCMLHYLELGEKTWRKCPICYEAVHQKDLKSVVAKETHGYSRGDEITFRLMKREKGSVITQPHSTREYGKLFTIEDDPTVTCMVKLLLASPEQVREKIIEPERAALEAQLQERNGELEDSFTEAALRMIKEREESIYKVHKIEALASHIVGLNLKDDTERQDVDEPVPMMSPSCKNYKHYSSAFSDEELDLAEDHDPNRQSQGFTVEEPFEDIAVSPAPKQDSGKDEAINAAGEAVARHQSPGLIAEEMGVTEGGSEEDTEKVGEEHYTSASSSPEDQARATGGSANGKDHVYYFYQAEDGQHLYLHSLNVRCLIREHGSFAQCPERITAKIVEVEHMSMNEALRRRLRYLFHLPLTCDFGICELEFKPPLVSKATLQYFAGDFQQRKKARERKVRNEKKQERKMQLKENKRNGKYVPPKFSLQSSIQFPSFGVDSVPGDVSYVISETSSSVTSLDSPASSSVGSPTSLSQEETAYGSLAQASGHCGLGSDSTGGPSPVIGSWASAASAEEHTASCPSFAQMLREGKTRAETSNWPKMEKAGGARSLTDKPPGEIRKASGPGPDGSDDSSNEDYVPIPQYKDAFSDAIQAALDKAAIQAASHKTDDDVTSSPGSSKRGKKGKKKQLLFSTAGPRFK</sequence>
<evidence type="ECO:0000256" key="2">
    <source>
        <dbReference type="ARBA" id="ARBA00004123"/>
    </source>
</evidence>
<feature type="compositionally biased region" description="Basic and acidic residues" evidence="17">
    <location>
        <begin position="754"/>
        <end position="774"/>
    </location>
</feature>
<evidence type="ECO:0000256" key="7">
    <source>
        <dbReference type="ARBA" id="ARBA00022490"/>
    </source>
</evidence>
<feature type="region of interest" description="Disordered" evidence="17">
    <location>
        <begin position="608"/>
        <end position="635"/>
    </location>
</feature>
<comment type="catalytic activity">
    <reaction evidence="1">
        <text>S-ubiquitinyl-[E2 ubiquitin-conjugating enzyme]-L-cysteine + [acceptor protein]-L-lysine = [E2 ubiquitin-conjugating enzyme]-L-cysteine + N(6)-ubiquitinyl-[acceptor protein]-L-lysine.</text>
        <dbReference type="EC" id="2.3.2.27"/>
    </reaction>
</comment>
<dbReference type="InterPro" id="IPR013083">
    <property type="entry name" value="Znf_RING/FYVE/PHD"/>
</dbReference>
<keyword evidence="11" id="KW-0833">Ubl conjugation pathway</keyword>
<feature type="region of interest" description="Disordered" evidence="17">
    <location>
        <begin position="669"/>
        <end position="691"/>
    </location>
</feature>
<dbReference type="EC" id="2.3.2.27" evidence="6"/>
<evidence type="ECO:0000259" key="18">
    <source>
        <dbReference type="PROSITE" id="PS50089"/>
    </source>
</evidence>
<dbReference type="OMA" id="PRWKKCP"/>
<feature type="domain" description="RING-type" evidence="18">
    <location>
        <begin position="196"/>
        <end position="237"/>
    </location>
</feature>
<dbReference type="Proteomes" id="UP000887568">
    <property type="component" value="Unplaced"/>
</dbReference>
<evidence type="ECO:0000256" key="8">
    <source>
        <dbReference type="ARBA" id="ARBA00022679"/>
    </source>
</evidence>
<evidence type="ECO:0000256" key="10">
    <source>
        <dbReference type="ARBA" id="ARBA00022771"/>
    </source>
</evidence>
<keyword evidence="10 16" id="KW-0863">Zinc-finger</keyword>
<dbReference type="FunFam" id="3.30.40.10:FF:000112">
    <property type="entry name" value="RING finger protein 10"/>
    <property type="match status" value="1"/>
</dbReference>
<feature type="region of interest" description="Disordered" evidence="17">
    <location>
        <begin position="451"/>
        <end position="502"/>
    </location>
</feature>
<feature type="compositionally biased region" description="Basic and acidic residues" evidence="17">
    <location>
        <begin position="615"/>
        <end position="629"/>
    </location>
</feature>
<reference evidence="19" key="1">
    <citation type="submission" date="2022-11" db="UniProtKB">
        <authorList>
            <consortium name="EnsemblMetazoa"/>
        </authorList>
    </citation>
    <scope>IDENTIFICATION</scope>
</reference>
<evidence type="ECO:0000313" key="19">
    <source>
        <dbReference type="EnsemblMetazoa" id="XP_038057986.1"/>
    </source>
</evidence>
<evidence type="ECO:0000256" key="17">
    <source>
        <dbReference type="SAM" id="MobiDB-lite"/>
    </source>
</evidence>
<dbReference type="RefSeq" id="XP_038057986.1">
    <property type="nucleotide sequence ID" value="XM_038202058.1"/>
</dbReference>
<dbReference type="GO" id="GO:0045944">
    <property type="term" value="P:positive regulation of transcription by RNA polymerase II"/>
    <property type="evidence" value="ECO:0007669"/>
    <property type="project" value="TreeGrafter"/>
</dbReference>
<evidence type="ECO:0000256" key="1">
    <source>
        <dbReference type="ARBA" id="ARBA00000900"/>
    </source>
</evidence>
<dbReference type="InterPro" id="IPR017907">
    <property type="entry name" value="Znf_RING_CS"/>
</dbReference>
<dbReference type="PROSITE" id="PS50089">
    <property type="entry name" value="ZF_RING_2"/>
    <property type="match status" value="1"/>
</dbReference>
<feature type="region of interest" description="Disordered" evidence="17">
    <location>
        <begin position="741"/>
        <end position="797"/>
    </location>
</feature>
<dbReference type="AlphaFoldDB" id="A0A914A3N1"/>
<keyword evidence="7" id="KW-0963">Cytoplasm</keyword>
<dbReference type="InterPro" id="IPR039739">
    <property type="entry name" value="MAG2/RNF10"/>
</dbReference>
<feature type="region of interest" description="Disordered" evidence="17">
    <location>
        <begin position="1"/>
        <end position="105"/>
    </location>
</feature>
<comment type="subcellular location">
    <subcellularLocation>
        <location evidence="3">Cytoplasm</location>
    </subcellularLocation>
    <subcellularLocation>
        <location evidence="2">Nucleus</location>
    </subcellularLocation>
</comment>
<dbReference type="GeneID" id="119729487"/>
<protein>
    <recommendedName>
        <fullName evidence="14">E3 ubiquitin-protein ligase RNF10</fullName>
        <ecNumber evidence="6">2.3.2.27</ecNumber>
    </recommendedName>
    <alternativeName>
        <fullName evidence="15">RING finger protein 10</fullName>
    </alternativeName>
</protein>
<dbReference type="PANTHER" id="PTHR12983">
    <property type="entry name" value="RING FINGER 10 FAMILY MEMBER"/>
    <property type="match status" value="1"/>
</dbReference>
<dbReference type="Gene3D" id="3.30.40.10">
    <property type="entry name" value="Zinc/RING finger domain, C3HC4 (zinc finger)"/>
    <property type="match status" value="1"/>
</dbReference>
<evidence type="ECO:0000256" key="9">
    <source>
        <dbReference type="ARBA" id="ARBA00022723"/>
    </source>
</evidence>
<dbReference type="GO" id="GO:0000976">
    <property type="term" value="F:transcription cis-regulatory region binding"/>
    <property type="evidence" value="ECO:0007669"/>
    <property type="project" value="TreeGrafter"/>
</dbReference>
<evidence type="ECO:0000256" key="5">
    <source>
        <dbReference type="ARBA" id="ARBA00008117"/>
    </source>
</evidence>
<dbReference type="OrthoDB" id="10064108at2759"/>
<evidence type="ECO:0000256" key="3">
    <source>
        <dbReference type="ARBA" id="ARBA00004496"/>
    </source>
</evidence>
<evidence type="ECO:0000256" key="15">
    <source>
        <dbReference type="ARBA" id="ARBA00035390"/>
    </source>
</evidence>
<dbReference type="GO" id="GO:0008270">
    <property type="term" value="F:zinc ion binding"/>
    <property type="evidence" value="ECO:0007669"/>
    <property type="project" value="UniProtKB-KW"/>
</dbReference>
<evidence type="ECO:0000256" key="12">
    <source>
        <dbReference type="ARBA" id="ARBA00022833"/>
    </source>
</evidence>
<accession>A0A914A3N1</accession>
<dbReference type="CTD" id="9921"/>
<keyword evidence="9" id="KW-0479">Metal-binding</keyword>
<keyword evidence="8" id="KW-0808">Transferase</keyword>
<comment type="similarity">
    <text evidence="5">Belongs to the RNF10 family.</text>
</comment>
<dbReference type="InterPro" id="IPR018957">
    <property type="entry name" value="Znf_C3HC4_RING-type"/>
</dbReference>
<evidence type="ECO:0000313" key="20">
    <source>
        <dbReference type="Proteomes" id="UP000887568"/>
    </source>
</evidence>
<proteinExistence type="inferred from homology"/>
<dbReference type="SUPFAM" id="SSF57850">
    <property type="entry name" value="RING/U-box"/>
    <property type="match status" value="1"/>
</dbReference>
<feature type="compositionally biased region" description="Low complexity" evidence="17">
    <location>
        <begin position="669"/>
        <end position="687"/>
    </location>
</feature>
<comment type="pathway">
    <text evidence="4">Protein modification; protein ubiquitination.</text>
</comment>
<evidence type="ECO:0000256" key="14">
    <source>
        <dbReference type="ARBA" id="ARBA00035131"/>
    </source>
</evidence>
<evidence type="ECO:0000256" key="13">
    <source>
        <dbReference type="ARBA" id="ARBA00023242"/>
    </source>
</evidence>
<feature type="region of interest" description="Disordered" evidence="17">
    <location>
        <begin position="704"/>
        <end position="723"/>
    </location>
</feature>
<dbReference type="PROSITE" id="PS00518">
    <property type="entry name" value="ZF_RING_1"/>
    <property type="match status" value="1"/>
</dbReference>
<organism evidence="19 20">
    <name type="scientific">Patiria miniata</name>
    <name type="common">Bat star</name>
    <name type="synonym">Asterina miniata</name>
    <dbReference type="NCBI Taxonomy" id="46514"/>
    <lineage>
        <taxon>Eukaryota</taxon>
        <taxon>Metazoa</taxon>
        <taxon>Echinodermata</taxon>
        <taxon>Eleutherozoa</taxon>
        <taxon>Asterozoa</taxon>
        <taxon>Asteroidea</taxon>
        <taxon>Valvatacea</taxon>
        <taxon>Valvatida</taxon>
        <taxon>Asterinidae</taxon>
        <taxon>Patiria</taxon>
    </lineage>
</organism>
<feature type="region of interest" description="Disordered" evidence="17">
    <location>
        <begin position="812"/>
        <end position="853"/>
    </location>
</feature>
<keyword evidence="20" id="KW-1185">Reference proteome</keyword>
<evidence type="ECO:0000256" key="16">
    <source>
        <dbReference type="PROSITE-ProRule" id="PRU00175"/>
    </source>
</evidence>
<dbReference type="GO" id="GO:0005634">
    <property type="term" value="C:nucleus"/>
    <property type="evidence" value="ECO:0007669"/>
    <property type="project" value="UniProtKB-SubCell"/>
</dbReference>
<dbReference type="CDD" id="cd16536">
    <property type="entry name" value="RING-HC_RNF10"/>
    <property type="match status" value="1"/>
</dbReference>
<name>A0A914A3N1_PATMI</name>
<evidence type="ECO:0000256" key="11">
    <source>
        <dbReference type="ARBA" id="ARBA00022786"/>
    </source>
</evidence>
<dbReference type="Pfam" id="PF00097">
    <property type="entry name" value="zf-C3HC4"/>
    <property type="match status" value="1"/>
</dbReference>
<dbReference type="EnsemblMetazoa" id="XM_038202058.1">
    <property type="protein sequence ID" value="XP_038057986.1"/>
    <property type="gene ID" value="LOC119729487"/>
</dbReference>
<feature type="compositionally biased region" description="Basic and acidic residues" evidence="17">
    <location>
        <begin position="69"/>
        <end position="95"/>
    </location>
</feature>
<dbReference type="GO" id="GO:0005737">
    <property type="term" value="C:cytoplasm"/>
    <property type="evidence" value="ECO:0007669"/>
    <property type="project" value="UniProtKB-SubCell"/>
</dbReference>
<dbReference type="SMART" id="SM00184">
    <property type="entry name" value="RING"/>
    <property type="match status" value="1"/>
</dbReference>
<evidence type="ECO:0000256" key="4">
    <source>
        <dbReference type="ARBA" id="ARBA00004906"/>
    </source>
</evidence>
<dbReference type="PANTHER" id="PTHR12983:SF9">
    <property type="entry name" value="E3 UBIQUITIN-PROTEIN LIGASE RNF10"/>
    <property type="match status" value="1"/>
</dbReference>
<feature type="compositionally biased region" description="Basic residues" evidence="17">
    <location>
        <begin position="833"/>
        <end position="842"/>
    </location>
</feature>
<keyword evidence="12" id="KW-0862">Zinc</keyword>